<gene>
    <name evidence="2" type="ORF">CIMG_12746</name>
</gene>
<dbReference type="AlphaFoldDB" id="J3KK73"/>
<reference evidence="3" key="1">
    <citation type="journal article" date="2009" name="Genome Res.">
        <title>Comparative genomic analyses of the human fungal pathogens Coccidioides and their relatives.</title>
        <authorList>
            <person name="Sharpton T.J."/>
            <person name="Stajich J.E."/>
            <person name="Rounsley S.D."/>
            <person name="Gardner M.J."/>
            <person name="Wortman J.R."/>
            <person name="Jordar V.S."/>
            <person name="Maiti R."/>
            <person name="Kodira C.D."/>
            <person name="Neafsey D.E."/>
            <person name="Zeng Q."/>
            <person name="Hung C.-Y."/>
            <person name="McMahan C."/>
            <person name="Muszewska A."/>
            <person name="Grynberg M."/>
            <person name="Mandel M.A."/>
            <person name="Kellner E.M."/>
            <person name="Barker B.M."/>
            <person name="Galgiani J.N."/>
            <person name="Orbach M.J."/>
            <person name="Kirkland T.N."/>
            <person name="Cole G.T."/>
            <person name="Henn M.R."/>
            <person name="Birren B.W."/>
            <person name="Taylor J.W."/>
        </authorList>
    </citation>
    <scope>NUCLEOTIDE SEQUENCE [LARGE SCALE GENOMIC DNA]</scope>
    <source>
        <strain evidence="3">RS</strain>
    </source>
</reference>
<dbReference type="Proteomes" id="UP000001261">
    <property type="component" value="Unassembled WGS sequence"/>
</dbReference>
<dbReference type="KEGG" id="cim:CIMG_12746"/>
<dbReference type="VEuPathDB" id="FungiDB:CIMG_12746"/>
<sequence>MTERGVRIDVYSAVGLSANRTPSARGKFTVGCLYESHSCRGVKDASETPPRTPRPTTVLLRRQQHGLDRVRRQQSDQVPQNPLSPLAAVRS</sequence>
<feature type="compositionally biased region" description="Basic and acidic residues" evidence="1">
    <location>
        <begin position="65"/>
        <end position="74"/>
    </location>
</feature>
<feature type="region of interest" description="Disordered" evidence="1">
    <location>
        <begin position="65"/>
        <end position="91"/>
    </location>
</feature>
<proteinExistence type="predicted"/>
<dbReference type="GeneID" id="24164373"/>
<name>J3KK73_COCIM</name>
<evidence type="ECO:0000313" key="3">
    <source>
        <dbReference type="Proteomes" id="UP000001261"/>
    </source>
</evidence>
<dbReference type="InParanoid" id="J3KK73"/>
<dbReference type="RefSeq" id="XP_001248133.1">
    <property type="nucleotide sequence ID" value="XM_001248132.1"/>
</dbReference>
<organism evidence="2 3">
    <name type="scientific">Coccidioides immitis (strain RS)</name>
    <name type="common">Valley fever fungus</name>
    <dbReference type="NCBI Taxonomy" id="246410"/>
    <lineage>
        <taxon>Eukaryota</taxon>
        <taxon>Fungi</taxon>
        <taxon>Dikarya</taxon>
        <taxon>Ascomycota</taxon>
        <taxon>Pezizomycotina</taxon>
        <taxon>Eurotiomycetes</taxon>
        <taxon>Eurotiomycetidae</taxon>
        <taxon>Onygenales</taxon>
        <taxon>Onygenaceae</taxon>
        <taxon>Coccidioides</taxon>
    </lineage>
</organism>
<feature type="region of interest" description="Disordered" evidence="1">
    <location>
        <begin position="39"/>
        <end position="58"/>
    </location>
</feature>
<evidence type="ECO:0000256" key="1">
    <source>
        <dbReference type="SAM" id="MobiDB-lite"/>
    </source>
</evidence>
<keyword evidence="3" id="KW-1185">Reference proteome</keyword>
<evidence type="ECO:0000313" key="2">
    <source>
        <dbReference type="EMBL" id="EAS36550.3"/>
    </source>
</evidence>
<accession>J3KK73</accession>
<protein>
    <submittedName>
        <fullName evidence="2">Uncharacterized protein</fullName>
    </submittedName>
</protein>
<dbReference type="EMBL" id="GG704911">
    <property type="protein sequence ID" value="EAS36550.3"/>
    <property type="molecule type" value="Genomic_DNA"/>
</dbReference>
<reference evidence="3" key="2">
    <citation type="journal article" date="2010" name="Genome Res.">
        <title>Population genomic sequencing of Coccidioides fungi reveals recent hybridization and transposon control.</title>
        <authorList>
            <person name="Neafsey D.E."/>
            <person name="Barker B.M."/>
            <person name="Sharpton T.J."/>
            <person name="Stajich J.E."/>
            <person name="Park D.J."/>
            <person name="Whiston E."/>
            <person name="Hung C.-Y."/>
            <person name="McMahan C."/>
            <person name="White J."/>
            <person name="Sykes S."/>
            <person name="Heiman D."/>
            <person name="Young S."/>
            <person name="Zeng Q."/>
            <person name="Abouelleil A."/>
            <person name="Aftuck L."/>
            <person name="Bessette D."/>
            <person name="Brown A."/>
            <person name="FitzGerald M."/>
            <person name="Lui A."/>
            <person name="Macdonald J.P."/>
            <person name="Priest M."/>
            <person name="Orbach M.J."/>
            <person name="Galgiani J.N."/>
            <person name="Kirkland T.N."/>
            <person name="Cole G.T."/>
            <person name="Birren B.W."/>
            <person name="Henn M.R."/>
            <person name="Taylor J.W."/>
            <person name="Rounsley S.D."/>
        </authorList>
    </citation>
    <scope>GENOME REANNOTATION</scope>
    <source>
        <strain evidence="3">RS</strain>
    </source>
</reference>